<protein>
    <recommendedName>
        <fullName evidence="3">PD-(D/E)XK nuclease superfamily protein</fullName>
    </recommendedName>
</protein>
<evidence type="ECO:0008006" key="3">
    <source>
        <dbReference type="Google" id="ProtNLM"/>
    </source>
</evidence>
<proteinExistence type="predicted"/>
<name>A0A2Z4RDH5_PSEPU</name>
<dbReference type="InterPro" id="IPR029470">
    <property type="entry name" value="PDDEXK_4"/>
</dbReference>
<evidence type="ECO:0000313" key="1">
    <source>
        <dbReference type="EMBL" id="AWY39042.1"/>
    </source>
</evidence>
<accession>A0A2Z4RDH5</accession>
<reference evidence="1 2" key="1">
    <citation type="submission" date="2018-05" db="EMBL/GenBank/DDBJ databases">
        <title>Whole genome sequence of Pseudomonas putida JBC17.</title>
        <authorList>
            <person name="Lee Y.H."/>
            <person name="David K."/>
        </authorList>
    </citation>
    <scope>NUCLEOTIDE SEQUENCE [LARGE SCALE GENOMIC DNA]</scope>
    <source>
        <strain evidence="1 2">JBC17</strain>
    </source>
</reference>
<dbReference type="EMBL" id="CP029693">
    <property type="protein sequence ID" value="AWY39042.1"/>
    <property type="molecule type" value="Genomic_DNA"/>
</dbReference>
<dbReference type="AlphaFoldDB" id="A0A2Z4RDH5"/>
<dbReference type="Proteomes" id="UP000250299">
    <property type="component" value="Chromosome"/>
</dbReference>
<sequence>MECAQYMHNPPNTQSLLERAGYLVKESQANLAATGESFNIFAITKIERAEVATHSAMIAELINPRGSHGKGTVFLAHFLSTIELEHENSLDNAHVRKEQTFDGGRGRVDIVIHLRSHLILIENKIDAEDGNWQLKQYADIGMASGKNWNLLYLTKKGTHARERSHQGAKYQRISYREHILEWLDLCLDSCTDTPALHHALIQYRNLVRKISGMTMTQKARNTLIELLCSDDQSFKSADAIAEALPYAKGAALFRFFQAIQSEIASVHTRAPSPPGFPGLEFSAENCSKWFMAGRLKVKHVGLFFSIGVENMLFRVEVASDALHYGFVPVTSDGLGGIEQQAESMQELLHIFPRHWKVFQWHSHLYQDNVASNMQCLLDPSSIIDQILQSIKHVQGFWRSSQKAESAYDLSFAPSLA</sequence>
<evidence type="ECO:0000313" key="2">
    <source>
        <dbReference type="Proteomes" id="UP000250299"/>
    </source>
</evidence>
<gene>
    <name evidence="1" type="ORF">DKY63_03580</name>
</gene>
<organism evidence="1 2">
    <name type="scientific">Pseudomonas putida</name>
    <name type="common">Arthrobacter siderocapsulatus</name>
    <dbReference type="NCBI Taxonomy" id="303"/>
    <lineage>
        <taxon>Bacteria</taxon>
        <taxon>Pseudomonadati</taxon>
        <taxon>Pseudomonadota</taxon>
        <taxon>Gammaproteobacteria</taxon>
        <taxon>Pseudomonadales</taxon>
        <taxon>Pseudomonadaceae</taxon>
        <taxon>Pseudomonas</taxon>
    </lineage>
</organism>
<dbReference type="Pfam" id="PF14281">
    <property type="entry name" value="PDDEXK_4"/>
    <property type="match status" value="1"/>
</dbReference>
<dbReference type="OrthoDB" id="6346224at2"/>